<dbReference type="EMBL" id="VSRQ01000001">
    <property type="protein sequence ID" value="TYK53029.1"/>
    <property type="molecule type" value="Genomic_DNA"/>
</dbReference>
<dbReference type="RefSeq" id="WP_148757616.1">
    <property type="nucleotide sequence ID" value="NZ_VSRQ01000001.1"/>
</dbReference>
<accession>A0A5D3FYE0</accession>
<dbReference type="Gene3D" id="1.10.1740.10">
    <property type="match status" value="1"/>
</dbReference>
<proteinExistence type="inferred from homology"/>
<dbReference type="InterPro" id="IPR039425">
    <property type="entry name" value="RNA_pol_sigma-70-like"/>
</dbReference>
<feature type="domain" description="RNA polymerase sigma-70 region 2" evidence="6">
    <location>
        <begin position="33"/>
        <end position="98"/>
    </location>
</feature>
<dbReference type="Pfam" id="PF08281">
    <property type="entry name" value="Sigma70_r4_2"/>
    <property type="match status" value="1"/>
</dbReference>
<dbReference type="AlphaFoldDB" id="A0A5D3FYE0"/>
<keyword evidence="4" id="KW-0238">DNA-binding</keyword>
<evidence type="ECO:0000256" key="2">
    <source>
        <dbReference type="ARBA" id="ARBA00023015"/>
    </source>
</evidence>
<dbReference type="SUPFAM" id="SSF88946">
    <property type="entry name" value="Sigma2 domain of RNA polymerase sigma factors"/>
    <property type="match status" value="1"/>
</dbReference>
<evidence type="ECO:0000256" key="4">
    <source>
        <dbReference type="ARBA" id="ARBA00023125"/>
    </source>
</evidence>
<dbReference type="Proteomes" id="UP000323505">
    <property type="component" value="Unassembled WGS sequence"/>
</dbReference>
<keyword evidence="5" id="KW-0804">Transcription</keyword>
<comment type="caution">
    <text evidence="8">The sequence shown here is derived from an EMBL/GenBank/DDBJ whole genome shotgun (WGS) entry which is preliminary data.</text>
</comment>
<evidence type="ECO:0000256" key="5">
    <source>
        <dbReference type="ARBA" id="ARBA00023163"/>
    </source>
</evidence>
<dbReference type="SUPFAM" id="SSF88659">
    <property type="entry name" value="Sigma3 and sigma4 domains of RNA polymerase sigma factors"/>
    <property type="match status" value="1"/>
</dbReference>
<keyword evidence="2" id="KW-0805">Transcription regulation</keyword>
<evidence type="ECO:0000313" key="8">
    <source>
        <dbReference type="EMBL" id="TYK53029.1"/>
    </source>
</evidence>
<dbReference type="InterPro" id="IPR013325">
    <property type="entry name" value="RNA_pol_sigma_r2"/>
</dbReference>
<dbReference type="GO" id="GO:0006352">
    <property type="term" value="P:DNA-templated transcription initiation"/>
    <property type="evidence" value="ECO:0007669"/>
    <property type="project" value="InterPro"/>
</dbReference>
<dbReference type="PANTHER" id="PTHR43133:SF8">
    <property type="entry name" value="RNA POLYMERASE SIGMA FACTOR HI_1459-RELATED"/>
    <property type="match status" value="1"/>
</dbReference>
<keyword evidence="9" id="KW-1185">Reference proteome</keyword>
<dbReference type="NCBIfam" id="TIGR02937">
    <property type="entry name" value="sigma70-ECF"/>
    <property type="match status" value="1"/>
</dbReference>
<protein>
    <submittedName>
        <fullName evidence="8">Sigma-70 family RNA polymerase sigma factor</fullName>
    </submittedName>
</protein>
<sequence>MMLDMTDARRQDEVELVQAAQAGVVAAVSLLLERHWAGMRAVALSILGPGPDVDDVMQEAALVALRRITDVRDPQAVGPWLRMIVRNRCRGLLREARRLEPVADVPLPGTGGDLSAVLERQALGDWVWEAIEALSPALRLPLVLRHFTDGVMAYESIARVCGVPVGTVRSRLSQARAKLVAALDATAADAHSDSRSRTAAGWEAARATLAAAESGEFGKILRQDWSPEVALLSADVPVGGAALLVRAMDGDLEAGVRQRPVNVVAGRSVAVWEMDLINPADDPDHCPPSVAWIMGLEDGRVARLRLFHPRPLPASAIPPDLQDVWPQ</sequence>
<organism evidence="8 9">
    <name type="scientific">Actinomadura decatromicini</name>
    <dbReference type="NCBI Taxonomy" id="2604572"/>
    <lineage>
        <taxon>Bacteria</taxon>
        <taxon>Bacillati</taxon>
        <taxon>Actinomycetota</taxon>
        <taxon>Actinomycetes</taxon>
        <taxon>Streptosporangiales</taxon>
        <taxon>Thermomonosporaceae</taxon>
        <taxon>Actinomadura</taxon>
    </lineage>
</organism>
<dbReference type="CDD" id="cd06171">
    <property type="entry name" value="Sigma70_r4"/>
    <property type="match status" value="1"/>
</dbReference>
<evidence type="ECO:0000256" key="1">
    <source>
        <dbReference type="ARBA" id="ARBA00010641"/>
    </source>
</evidence>
<dbReference type="GO" id="GO:0016987">
    <property type="term" value="F:sigma factor activity"/>
    <property type="evidence" value="ECO:0007669"/>
    <property type="project" value="UniProtKB-KW"/>
</dbReference>
<dbReference type="GO" id="GO:0003677">
    <property type="term" value="F:DNA binding"/>
    <property type="evidence" value="ECO:0007669"/>
    <property type="project" value="UniProtKB-KW"/>
</dbReference>
<gene>
    <name evidence="8" type="ORF">FXF68_04640</name>
</gene>
<dbReference type="PANTHER" id="PTHR43133">
    <property type="entry name" value="RNA POLYMERASE ECF-TYPE SIGMA FACTO"/>
    <property type="match status" value="1"/>
</dbReference>
<dbReference type="InterPro" id="IPR014284">
    <property type="entry name" value="RNA_pol_sigma-70_dom"/>
</dbReference>
<comment type="similarity">
    <text evidence="1">Belongs to the sigma-70 factor family. ECF subfamily.</text>
</comment>
<evidence type="ECO:0000313" key="9">
    <source>
        <dbReference type="Proteomes" id="UP000323505"/>
    </source>
</evidence>
<evidence type="ECO:0000259" key="6">
    <source>
        <dbReference type="Pfam" id="PF04542"/>
    </source>
</evidence>
<dbReference type="Pfam" id="PF04542">
    <property type="entry name" value="Sigma70_r2"/>
    <property type="match status" value="1"/>
</dbReference>
<dbReference type="Gene3D" id="1.10.10.10">
    <property type="entry name" value="Winged helix-like DNA-binding domain superfamily/Winged helix DNA-binding domain"/>
    <property type="match status" value="1"/>
</dbReference>
<dbReference type="InterPro" id="IPR036388">
    <property type="entry name" value="WH-like_DNA-bd_sf"/>
</dbReference>
<dbReference type="InterPro" id="IPR007627">
    <property type="entry name" value="RNA_pol_sigma70_r2"/>
</dbReference>
<evidence type="ECO:0000256" key="3">
    <source>
        <dbReference type="ARBA" id="ARBA00023082"/>
    </source>
</evidence>
<dbReference type="InterPro" id="IPR013249">
    <property type="entry name" value="RNA_pol_sigma70_r4_t2"/>
</dbReference>
<dbReference type="InterPro" id="IPR013324">
    <property type="entry name" value="RNA_pol_sigma_r3/r4-like"/>
</dbReference>
<name>A0A5D3FYE0_9ACTN</name>
<keyword evidence="3" id="KW-0731">Sigma factor</keyword>
<reference evidence="8 9" key="1">
    <citation type="submission" date="2019-08" db="EMBL/GenBank/DDBJ databases">
        <title>Actinomadura sp. nov. CYP1-5 isolated from mountain soil.</title>
        <authorList>
            <person name="Songsumanus A."/>
            <person name="Kuncharoen N."/>
            <person name="Kudo T."/>
            <person name="Yuki M."/>
            <person name="Igarashi Y."/>
            <person name="Tanasupawat S."/>
        </authorList>
    </citation>
    <scope>NUCLEOTIDE SEQUENCE [LARGE SCALE GENOMIC DNA]</scope>
    <source>
        <strain evidence="8 9">CYP1-5</strain>
    </source>
</reference>
<evidence type="ECO:0000259" key="7">
    <source>
        <dbReference type="Pfam" id="PF08281"/>
    </source>
</evidence>
<feature type="domain" description="RNA polymerase sigma factor 70 region 4 type 2" evidence="7">
    <location>
        <begin position="126"/>
        <end position="179"/>
    </location>
</feature>